<dbReference type="Pfam" id="PF13238">
    <property type="entry name" value="AAA_18"/>
    <property type="match status" value="1"/>
</dbReference>
<reference evidence="1" key="2">
    <citation type="journal article" date="2021" name="PeerJ">
        <title>Extensive microbial diversity within the chicken gut microbiome revealed by metagenomics and culture.</title>
        <authorList>
            <person name="Gilroy R."/>
            <person name="Ravi A."/>
            <person name="Getino M."/>
            <person name="Pursley I."/>
            <person name="Horton D.L."/>
            <person name="Alikhan N.F."/>
            <person name="Baker D."/>
            <person name="Gharbi K."/>
            <person name="Hall N."/>
            <person name="Watson M."/>
            <person name="Adriaenssens E.M."/>
            <person name="Foster-Nyarko E."/>
            <person name="Jarju S."/>
            <person name="Secka A."/>
            <person name="Antonio M."/>
            <person name="Oren A."/>
            <person name="Chaudhuri R.R."/>
            <person name="La Ragione R."/>
            <person name="Hildebrand F."/>
            <person name="Pallen M.J."/>
        </authorList>
    </citation>
    <scope>NUCLEOTIDE SEQUENCE</scope>
    <source>
        <strain evidence="1">ChiBcec2-4451</strain>
    </source>
</reference>
<evidence type="ECO:0000313" key="2">
    <source>
        <dbReference type="Proteomes" id="UP000886723"/>
    </source>
</evidence>
<sequence>MKHLYIIGGTMGVGKTTVCRILKEKLEGSVFLDGDWCWDMHPFQVTEETKRMVQENIVFLLNNFLSCTAYDHVIFCWVLHQQNIIDDLLARLRTDNCEVHLISLVCTPGELARRIQKDVETGIRGEDAVGRSLSRLALYDSLSTLKLDVTELTPEETAGQILRLTSSR</sequence>
<evidence type="ECO:0000313" key="1">
    <source>
        <dbReference type="EMBL" id="HIV12728.1"/>
    </source>
</evidence>
<proteinExistence type="predicted"/>
<name>A0A9D1NUI4_9FIRM</name>
<organism evidence="1 2">
    <name type="scientific">Candidatus Pullilachnospira stercoravium</name>
    <dbReference type="NCBI Taxonomy" id="2840913"/>
    <lineage>
        <taxon>Bacteria</taxon>
        <taxon>Bacillati</taxon>
        <taxon>Bacillota</taxon>
        <taxon>Clostridia</taxon>
        <taxon>Lachnospirales</taxon>
        <taxon>Lachnospiraceae</taxon>
        <taxon>Lachnospiraceae incertae sedis</taxon>
        <taxon>Candidatus Pullilachnospira</taxon>
    </lineage>
</organism>
<comment type="caution">
    <text evidence="1">The sequence shown here is derived from an EMBL/GenBank/DDBJ whole genome shotgun (WGS) entry which is preliminary data.</text>
</comment>
<dbReference type="Gene3D" id="3.40.50.300">
    <property type="entry name" value="P-loop containing nucleotide triphosphate hydrolases"/>
    <property type="match status" value="1"/>
</dbReference>
<dbReference type="Proteomes" id="UP000886723">
    <property type="component" value="Unassembled WGS sequence"/>
</dbReference>
<protein>
    <submittedName>
        <fullName evidence="1">AAA family ATPase</fullName>
    </submittedName>
</protein>
<accession>A0A9D1NUI4</accession>
<reference evidence="1" key="1">
    <citation type="submission" date="2020-10" db="EMBL/GenBank/DDBJ databases">
        <authorList>
            <person name="Gilroy R."/>
        </authorList>
    </citation>
    <scope>NUCLEOTIDE SEQUENCE</scope>
    <source>
        <strain evidence="1">ChiBcec2-4451</strain>
    </source>
</reference>
<dbReference type="SUPFAM" id="SSF52540">
    <property type="entry name" value="P-loop containing nucleoside triphosphate hydrolases"/>
    <property type="match status" value="1"/>
</dbReference>
<dbReference type="EMBL" id="DVON01000140">
    <property type="protein sequence ID" value="HIV12728.1"/>
    <property type="molecule type" value="Genomic_DNA"/>
</dbReference>
<dbReference type="AlphaFoldDB" id="A0A9D1NUI4"/>
<dbReference type="InterPro" id="IPR027417">
    <property type="entry name" value="P-loop_NTPase"/>
</dbReference>
<gene>
    <name evidence="1" type="ORF">IAA63_06265</name>
</gene>